<dbReference type="GO" id="GO:0003866">
    <property type="term" value="F:3-phosphoshikimate 1-carboxyvinyltransferase activity"/>
    <property type="evidence" value="ECO:0007669"/>
    <property type="project" value="UniProtKB-UniRule"/>
</dbReference>
<evidence type="ECO:0000256" key="3">
    <source>
        <dbReference type="ARBA" id="ARBA00022605"/>
    </source>
</evidence>
<feature type="binding site" evidence="7">
    <location>
        <position position="164"/>
    </location>
    <ligand>
        <name>3-phosphoshikimate</name>
        <dbReference type="ChEBI" id="CHEBI:145989"/>
    </ligand>
</feature>
<accession>A0A0L8VDS1</accession>
<dbReference type="Proteomes" id="UP000036958">
    <property type="component" value="Unassembled WGS sequence"/>
</dbReference>
<reference evidence="10" key="1">
    <citation type="submission" date="2015-07" db="EMBL/GenBank/DDBJ databases">
        <title>Genome sequencing of Sunxiuqinia dokdonensis strain SK.</title>
        <authorList>
            <person name="Ahn S."/>
            <person name="Kim B.-C."/>
        </authorList>
    </citation>
    <scope>NUCLEOTIDE SEQUENCE [LARGE SCALE GENOMIC DNA]</scope>
    <source>
        <strain evidence="10">SK</strain>
    </source>
</reference>
<keyword evidence="5 7" id="KW-0057">Aromatic amino acid biosynthesis</keyword>
<evidence type="ECO:0000256" key="1">
    <source>
        <dbReference type="ARBA" id="ARBA00004811"/>
    </source>
</evidence>
<feature type="binding site" evidence="7">
    <location>
        <position position="165"/>
    </location>
    <ligand>
        <name>phosphoenolpyruvate</name>
        <dbReference type="ChEBI" id="CHEBI:58702"/>
    </ligand>
</feature>
<evidence type="ECO:0000256" key="4">
    <source>
        <dbReference type="ARBA" id="ARBA00022679"/>
    </source>
</evidence>
<dbReference type="InterPro" id="IPR036968">
    <property type="entry name" value="Enolpyruvate_Tfrase_sf"/>
</dbReference>
<comment type="similarity">
    <text evidence="2 7">Belongs to the EPSP synthase family.</text>
</comment>
<feature type="binding site" evidence="7">
    <location>
        <position position="41"/>
    </location>
    <ligand>
        <name>3-phosphoshikimate</name>
        <dbReference type="ChEBI" id="CHEBI:145989"/>
    </ligand>
</feature>
<dbReference type="InterPro" id="IPR006264">
    <property type="entry name" value="EPSP_synthase"/>
</dbReference>
<feature type="binding site" evidence="7">
    <location>
        <position position="339"/>
    </location>
    <ligand>
        <name>phosphoenolpyruvate</name>
        <dbReference type="ChEBI" id="CHEBI:58702"/>
    </ligand>
</feature>
<feature type="binding site" evidence="7">
    <location>
        <position position="191"/>
    </location>
    <ligand>
        <name>3-phosphoshikimate</name>
        <dbReference type="ChEBI" id="CHEBI:145989"/>
    </ligand>
</feature>
<dbReference type="HAMAP" id="MF_00210">
    <property type="entry name" value="EPSP_synth"/>
    <property type="match status" value="1"/>
</dbReference>
<organism evidence="9 10">
    <name type="scientific">Sunxiuqinia dokdonensis</name>
    <dbReference type="NCBI Taxonomy" id="1409788"/>
    <lineage>
        <taxon>Bacteria</taxon>
        <taxon>Pseudomonadati</taxon>
        <taxon>Bacteroidota</taxon>
        <taxon>Bacteroidia</taxon>
        <taxon>Marinilabiliales</taxon>
        <taxon>Prolixibacteraceae</taxon>
        <taxon>Sunxiuqinia</taxon>
    </lineage>
</organism>
<dbReference type="GO" id="GO:0009423">
    <property type="term" value="P:chorismate biosynthetic process"/>
    <property type="evidence" value="ECO:0007669"/>
    <property type="project" value="UniProtKB-UniRule"/>
</dbReference>
<feature type="binding site" evidence="7">
    <location>
        <position position="165"/>
    </location>
    <ligand>
        <name>3-phosphoshikimate</name>
        <dbReference type="ChEBI" id="CHEBI:145989"/>
    </ligand>
</feature>
<dbReference type="GO" id="GO:0009073">
    <property type="term" value="P:aromatic amino acid family biosynthetic process"/>
    <property type="evidence" value="ECO:0007669"/>
    <property type="project" value="UniProtKB-KW"/>
</dbReference>
<feature type="binding site" evidence="7">
    <location>
        <position position="42"/>
    </location>
    <ligand>
        <name>3-phosphoshikimate</name>
        <dbReference type="ChEBI" id="CHEBI:145989"/>
    </ligand>
</feature>
<comment type="pathway">
    <text evidence="1 7">Metabolic intermediate biosynthesis; chorismate biosynthesis; chorismate from D-erythrose 4-phosphate and phosphoenolpyruvate: step 6/7.</text>
</comment>
<keyword evidence="3 7" id="KW-0028">Amino-acid biosynthesis</keyword>
<dbReference type="CDD" id="cd01556">
    <property type="entry name" value="EPSP_synthase"/>
    <property type="match status" value="1"/>
</dbReference>
<feature type="binding site" evidence="7">
    <location>
        <position position="46"/>
    </location>
    <ligand>
        <name>3-phosphoshikimate</name>
        <dbReference type="ChEBI" id="CHEBI:145989"/>
    </ligand>
</feature>
<feature type="binding site" evidence="7">
    <location>
        <position position="117"/>
    </location>
    <ligand>
        <name>phosphoenolpyruvate</name>
        <dbReference type="ChEBI" id="CHEBI:58702"/>
    </ligand>
</feature>
<feature type="binding site" evidence="7">
    <location>
        <position position="409"/>
    </location>
    <ligand>
        <name>phosphoenolpyruvate</name>
        <dbReference type="ChEBI" id="CHEBI:58702"/>
    </ligand>
</feature>
<name>A0A0L8VDS1_9BACT</name>
<sequence length="428" mass="48104">MCKPETQNSKLKTENFQLTMKYRLSKSDKIIRGSIDLPSSKSIANRALIIHALSYSPYPLKNLSSSDDIDVMQQVLTSNTNQFDIGHAGTAMRFLTAFLSQIVGQWVITGSERMKQRPIHVLVDALNALGAKIEYMEKEGFPPLKIWGSHLKGQVLELDGSVSSQYISALLMIAPVIEGGLTLRLKNKVTSRPYIELTLKLMKQFGVRSVWKGNEIRVDEQAYQAREFTVEADWTGASYWYQLAALANEAEIELKNLRLMSLQGDCEIASWFKAFGVDSKATPDSVIITKSADIQPKHLQLNFIENPDVAQTMAVLCVLKKVPFHFTGLETLKIKETDRIAALQNELAKFGADIKEPKHGELQWDGTFTLPKDELPCMATYHDHRMALAFAPAALFQPIEIDDPEVVTKSYPHYYEHLKQVGFEIVPA</sequence>
<comment type="caution">
    <text evidence="9">The sequence shown here is derived from an EMBL/GenBank/DDBJ whole genome shotgun (WGS) entry which is preliminary data.</text>
</comment>
<dbReference type="PANTHER" id="PTHR21090">
    <property type="entry name" value="AROM/DEHYDROQUINATE SYNTHASE"/>
    <property type="match status" value="1"/>
</dbReference>
<feature type="active site" description="Proton acceptor" evidence="7">
    <location>
        <position position="308"/>
    </location>
</feature>
<evidence type="ECO:0000259" key="8">
    <source>
        <dbReference type="Pfam" id="PF00275"/>
    </source>
</evidence>
<dbReference type="Gene3D" id="3.65.10.10">
    <property type="entry name" value="Enolpyruvate transferase domain"/>
    <property type="match status" value="3"/>
</dbReference>
<keyword evidence="10" id="KW-1185">Reference proteome</keyword>
<dbReference type="PATRIC" id="fig|1409788.3.peg.616"/>
<evidence type="ECO:0000313" key="10">
    <source>
        <dbReference type="Proteomes" id="UP000036958"/>
    </source>
</evidence>
<feature type="binding site" evidence="7">
    <location>
        <position position="308"/>
    </location>
    <ligand>
        <name>3-phosphoshikimate</name>
        <dbReference type="ChEBI" id="CHEBI:145989"/>
    </ligand>
</feature>
<gene>
    <name evidence="7" type="primary">aroA</name>
    <name evidence="9" type="ORF">NC99_06020</name>
</gene>
<feature type="binding site" evidence="7">
    <location>
        <position position="335"/>
    </location>
    <ligand>
        <name>3-phosphoshikimate</name>
        <dbReference type="ChEBI" id="CHEBI:145989"/>
    </ligand>
</feature>
<keyword evidence="7" id="KW-0963">Cytoplasm</keyword>
<comment type="catalytic activity">
    <reaction evidence="6">
        <text>3-phosphoshikimate + phosphoenolpyruvate = 5-O-(1-carboxyvinyl)-3-phosphoshikimate + phosphate</text>
        <dbReference type="Rhea" id="RHEA:21256"/>
        <dbReference type="ChEBI" id="CHEBI:43474"/>
        <dbReference type="ChEBI" id="CHEBI:57701"/>
        <dbReference type="ChEBI" id="CHEBI:58702"/>
        <dbReference type="ChEBI" id="CHEBI:145989"/>
        <dbReference type="EC" id="2.5.1.19"/>
    </reaction>
    <physiologicalReaction direction="left-to-right" evidence="6">
        <dbReference type="Rhea" id="RHEA:21257"/>
    </physiologicalReaction>
</comment>
<keyword evidence="4 7" id="KW-0808">Transferase</keyword>
<evidence type="ECO:0000313" key="9">
    <source>
        <dbReference type="EMBL" id="KOH46625.1"/>
    </source>
</evidence>
<evidence type="ECO:0000256" key="2">
    <source>
        <dbReference type="ARBA" id="ARBA00009948"/>
    </source>
</evidence>
<feature type="binding site" evidence="7">
    <location>
        <position position="163"/>
    </location>
    <ligand>
        <name>3-phosphoshikimate</name>
        <dbReference type="ChEBI" id="CHEBI:145989"/>
    </ligand>
</feature>
<feature type="binding site" evidence="7">
    <location>
        <position position="89"/>
    </location>
    <ligand>
        <name>phosphoenolpyruvate</name>
        <dbReference type="ChEBI" id="CHEBI:58702"/>
    </ligand>
</feature>
<dbReference type="PANTHER" id="PTHR21090:SF5">
    <property type="entry name" value="PENTAFUNCTIONAL AROM POLYPEPTIDE"/>
    <property type="match status" value="1"/>
</dbReference>
<protein>
    <recommendedName>
        <fullName evidence="7">3-phosphoshikimate 1-carboxyvinyltransferase</fullName>
        <ecNumber evidence="7">2.5.1.19</ecNumber>
    </recommendedName>
    <alternativeName>
        <fullName evidence="7">5-enolpyruvylshikimate-3-phosphate synthase</fullName>
        <shortName evidence="7">EPSP synthase</shortName>
        <shortName evidence="7">EPSPS</shortName>
    </alternativeName>
</protein>
<dbReference type="GO" id="GO:0005737">
    <property type="term" value="C:cytoplasm"/>
    <property type="evidence" value="ECO:0007669"/>
    <property type="project" value="UniProtKB-SubCell"/>
</dbReference>
<feature type="binding site" evidence="7">
    <location>
        <position position="385"/>
    </location>
    <ligand>
        <name>phosphoenolpyruvate</name>
        <dbReference type="ChEBI" id="CHEBI:58702"/>
    </ligand>
</feature>
<dbReference type="InterPro" id="IPR001986">
    <property type="entry name" value="Enolpyruvate_Tfrase_dom"/>
</dbReference>
<dbReference type="PIRSF" id="PIRSF000505">
    <property type="entry name" value="EPSPS"/>
    <property type="match status" value="1"/>
</dbReference>
<dbReference type="PROSITE" id="PS00885">
    <property type="entry name" value="EPSP_SYNTHASE_2"/>
    <property type="match status" value="1"/>
</dbReference>
<dbReference type="GO" id="GO:0008652">
    <property type="term" value="P:amino acid biosynthetic process"/>
    <property type="evidence" value="ECO:0007669"/>
    <property type="project" value="UniProtKB-KW"/>
</dbReference>
<dbReference type="AlphaFoldDB" id="A0A0L8VDS1"/>
<dbReference type="EC" id="2.5.1.19" evidence="7"/>
<dbReference type="UniPathway" id="UPA00053">
    <property type="reaction ID" value="UER00089"/>
</dbReference>
<dbReference type="EMBL" id="LGIA01000024">
    <property type="protein sequence ID" value="KOH46625.1"/>
    <property type="molecule type" value="Genomic_DNA"/>
</dbReference>
<evidence type="ECO:0000256" key="7">
    <source>
        <dbReference type="HAMAP-Rule" id="MF_00210"/>
    </source>
</evidence>
<evidence type="ECO:0000256" key="5">
    <source>
        <dbReference type="ARBA" id="ARBA00023141"/>
    </source>
</evidence>
<dbReference type="Pfam" id="PF00275">
    <property type="entry name" value="EPSP_synthase"/>
    <property type="match status" value="1"/>
</dbReference>
<comment type="subcellular location">
    <subcellularLocation>
        <location evidence="7">Cytoplasm</location>
    </subcellularLocation>
</comment>
<comment type="subunit">
    <text evidence="7">Monomer.</text>
</comment>
<feature type="binding site" evidence="7">
    <location>
        <position position="41"/>
    </location>
    <ligand>
        <name>phosphoenolpyruvate</name>
        <dbReference type="ChEBI" id="CHEBI:58702"/>
    </ligand>
</feature>
<proteinExistence type="inferred from homology"/>
<dbReference type="InterPro" id="IPR023193">
    <property type="entry name" value="EPSP_synthase_CS"/>
</dbReference>
<evidence type="ECO:0000256" key="6">
    <source>
        <dbReference type="ARBA" id="ARBA00044633"/>
    </source>
</evidence>
<dbReference type="SUPFAM" id="SSF55205">
    <property type="entry name" value="EPT/RTPC-like"/>
    <property type="match status" value="1"/>
</dbReference>
<comment type="function">
    <text evidence="7">Catalyzes the transfer of the enolpyruvyl moiety of phosphoenolpyruvate (PEP) to the 5-hydroxyl of shikimate-3-phosphate (S3P) to produce enolpyruvyl shikimate-3-phosphate and inorganic phosphate.</text>
</comment>
<dbReference type="InterPro" id="IPR013792">
    <property type="entry name" value="RNA3'P_cycl/enolpyr_Trfase_a/b"/>
</dbReference>
<feature type="domain" description="Enolpyruvate transferase" evidence="8">
    <location>
        <begin position="75"/>
        <end position="418"/>
    </location>
</feature>
<dbReference type="STRING" id="1409788.NC99_06020"/>
<comment type="caution">
    <text evidence="7">Lacks conserved residue(s) required for the propagation of feature annotation.</text>
</comment>